<dbReference type="GO" id="GO:0046872">
    <property type="term" value="F:metal ion binding"/>
    <property type="evidence" value="ECO:0007669"/>
    <property type="project" value="UniProtKB-KW"/>
</dbReference>
<dbReference type="AlphaFoldDB" id="A0A1I0B000"/>
<keyword evidence="3 13" id="KW-0645">Protease</keyword>
<evidence type="ECO:0000256" key="10">
    <source>
        <dbReference type="SAM" id="SignalP"/>
    </source>
</evidence>
<evidence type="ECO:0000256" key="8">
    <source>
        <dbReference type="RuleBase" id="RU004447"/>
    </source>
</evidence>
<dbReference type="InterPro" id="IPR050626">
    <property type="entry name" value="Peptidase_M16"/>
</dbReference>
<evidence type="ECO:0000256" key="4">
    <source>
        <dbReference type="ARBA" id="ARBA00022723"/>
    </source>
</evidence>
<feature type="chain" id="PRO_5011531715" evidence="10">
    <location>
        <begin position="21"/>
        <end position="505"/>
    </location>
</feature>
<evidence type="ECO:0000256" key="6">
    <source>
        <dbReference type="ARBA" id="ARBA00022833"/>
    </source>
</evidence>
<dbReference type="GO" id="GO:0004222">
    <property type="term" value="F:metalloendopeptidase activity"/>
    <property type="evidence" value="ECO:0007669"/>
    <property type="project" value="InterPro"/>
</dbReference>
<dbReference type="PANTHER" id="PTHR43690:SF17">
    <property type="entry name" value="PROTEIN YHJJ"/>
    <property type="match status" value="1"/>
</dbReference>
<keyword evidence="10" id="KW-0732">Signal</keyword>
<protein>
    <submittedName>
        <fullName evidence="13">Zinc protease</fullName>
    </submittedName>
</protein>
<feature type="compositionally biased region" description="Low complexity" evidence="9">
    <location>
        <begin position="474"/>
        <end position="505"/>
    </location>
</feature>
<evidence type="ECO:0000256" key="2">
    <source>
        <dbReference type="ARBA" id="ARBA00007261"/>
    </source>
</evidence>
<evidence type="ECO:0000256" key="5">
    <source>
        <dbReference type="ARBA" id="ARBA00022801"/>
    </source>
</evidence>
<dbReference type="Gene3D" id="3.30.830.10">
    <property type="entry name" value="Metalloenzyme, LuxS/M16 peptidase-like"/>
    <property type="match status" value="2"/>
</dbReference>
<comment type="similarity">
    <text evidence="2 8">Belongs to the peptidase M16 family.</text>
</comment>
<evidence type="ECO:0000256" key="3">
    <source>
        <dbReference type="ARBA" id="ARBA00022670"/>
    </source>
</evidence>
<dbReference type="InterPro" id="IPR007863">
    <property type="entry name" value="Peptidase_M16_C"/>
</dbReference>
<keyword evidence="6" id="KW-0862">Zinc</keyword>
<dbReference type="SUPFAM" id="SSF63411">
    <property type="entry name" value="LuxS/MPP-like metallohydrolase"/>
    <property type="match status" value="2"/>
</dbReference>
<dbReference type="Pfam" id="PF00675">
    <property type="entry name" value="Peptidase_M16"/>
    <property type="match status" value="1"/>
</dbReference>
<evidence type="ECO:0000256" key="7">
    <source>
        <dbReference type="ARBA" id="ARBA00023049"/>
    </source>
</evidence>
<evidence type="ECO:0000313" key="13">
    <source>
        <dbReference type="EMBL" id="SES99612.1"/>
    </source>
</evidence>
<keyword evidence="14" id="KW-1185">Reference proteome</keyword>
<keyword evidence="4" id="KW-0479">Metal-binding</keyword>
<reference evidence="13 14" key="1">
    <citation type="submission" date="2016-10" db="EMBL/GenBank/DDBJ databases">
        <authorList>
            <person name="de Groot N.N."/>
        </authorList>
    </citation>
    <scope>NUCLEOTIDE SEQUENCE [LARGE SCALE GENOMIC DNA]</scope>
    <source>
        <strain evidence="13 14">DSM 17862</strain>
    </source>
</reference>
<evidence type="ECO:0000256" key="9">
    <source>
        <dbReference type="SAM" id="MobiDB-lite"/>
    </source>
</evidence>
<feature type="region of interest" description="Disordered" evidence="9">
    <location>
        <begin position="260"/>
        <end position="288"/>
    </location>
</feature>
<keyword evidence="5" id="KW-0378">Hydrolase</keyword>
<evidence type="ECO:0000313" key="14">
    <source>
        <dbReference type="Proteomes" id="UP000199180"/>
    </source>
</evidence>
<organism evidence="13 14">
    <name type="scientific">Paracoccus homiensis</name>
    <dbReference type="NCBI Taxonomy" id="364199"/>
    <lineage>
        <taxon>Bacteria</taxon>
        <taxon>Pseudomonadati</taxon>
        <taxon>Pseudomonadota</taxon>
        <taxon>Alphaproteobacteria</taxon>
        <taxon>Rhodobacterales</taxon>
        <taxon>Paracoccaceae</taxon>
        <taxon>Paracoccus</taxon>
    </lineage>
</organism>
<dbReference type="InterPro" id="IPR001431">
    <property type="entry name" value="Pept_M16_Zn_BS"/>
</dbReference>
<dbReference type="STRING" id="364199.SAMN04489858_102412"/>
<accession>A0A1I0B000</accession>
<gene>
    <name evidence="13" type="ORF">SAMN04489858_102412</name>
</gene>
<dbReference type="Proteomes" id="UP000199180">
    <property type="component" value="Unassembled WGS sequence"/>
</dbReference>
<comment type="cofactor">
    <cofactor evidence="1">
        <name>Zn(2+)</name>
        <dbReference type="ChEBI" id="CHEBI:29105"/>
    </cofactor>
</comment>
<sequence>MHRRPPAALLPAALAFGLFAAAAGAEAPADKPVPKPAPAATQAADTAPMPEGISHFTLPNGLETVVIEDHRAPVVVQMVWYKIGAADEMPGKSGIAHYLEHLMFKGTDKLEPGELSKTVTANGGRDNAFTSYDYTAYFQRIASDRLPLIMEMEADRMANLQIGEDDWQAERQVVLEERAQRTDSDPGALFREERNAVQFYNHPYGRPIIGWRDEMMGLTREDAIAWYDAHYSPNEAVLILAGDVTPEQARELAETYYGPIPAKGEAEPRLRPQEPPQRSPRRIQMEDPRVSQPTLIRSYLTTERNPGDQTRAAALTVLAELLGGSMQTSVLGRKLALTGDAIWVNAYYDGLSVDPTTFSLSMVPADDLDTDKAEAALDKALAEFLKTGPDAADLERVKTRIRAAQVYARDSAQGRAYDYGQGLATGLSVQDVNDWPEILAAVTAEDVHAAARDLLDSKATVTGWLLPQPPQEQAGAGKTPAKAPADAASDAAAPATTPASNEVKG</sequence>
<evidence type="ECO:0000259" key="11">
    <source>
        <dbReference type="Pfam" id="PF00675"/>
    </source>
</evidence>
<evidence type="ECO:0000256" key="1">
    <source>
        <dbReference type="ARBA" id="ARBA00001947"/>
    </source>
</evidence>
<dbReference type="InterPro" id="IPR011249">
    <property type="entry name" value="Metalloenz_LuxS/M16"/>
</dbReference>
<dbReference type="PANTHER" id="PTHR43690">
    <property type="entry name" value="NARDILYSIN"/>
    <property type="match status" value="1"/>
</dbReference>
<dbReference type="EMBL" id="FOHO01000002">
    <property type="protein sequence ID" value="SES99612.1"/>
    <property type="molecule type" value="Genomic_DNA"/>
</dbReference>
<name>A0A1I0B000_9RHOB</name>
<dbReference type="Pfam" id="PF05193">
    <property type="entry name" value="Peptidase_M16_C"/>
    <property type="match status" value="1"/>
</dbReference>
<dbReference type="PROSITE" id="PS00143">
    <property type="entry name" value="INSULINASE"/>
    <property type="match status" value="1"/>
</dbReference>
<dbReference type="GO" id="GO:0006508">
    <property type="term" value="P:proteolysis"/>
    <property type="evidence" value="ECO:0007669"/>
    <property type="project" value="UniProtKB-KW"/>
</dbReference>
<feature type="domain" description="Peptidase M16 N-terminal" evidence="11">
    <location>
        <begin position="65"/>
        <end position="209"/>
    </location>
</feature>
<evidence type="ECO:0000259" key="12">
    <source>
        <dbReference type="Pfam" id="PF05193"/>
    </source>
</evidence>
<dbReference type="InterPro" id="IPR011765">
    <property type="entry name" value="Pept_M16_N"/>
</dbReference>
<feature type="signal peptide" evidence="10">
    <location>
        <begin position="1"/>
        <end position="20"/>
    </location>
</feature>
<feature type="region of interest" description="Disordered" evidence="9">
    <location>
        <begin position="465"/>
        <end position="505"/>
    </location>
</feature>
<feature type="domain" description="Peptidase M16 C-terminal" evidence="12">
    <location>
        <begin position="218"/>
        <end position="400"/>
    </location>
</feature>
<proteinExistence type="inferred from homology"/>
<keyword evidence="7" id="KW-0482">Metalloprotease</keyword>